<reference evidence="1 2" key="1">
    <citation type="submission" date="2016-09" db="EMBL/GenBank/DDBJ databases">
        <title>The draft genome of Dichanthelium oligosanthes: A C3 panicoid grass species.</title>
        <authorList>
            <person name="Studer A.J."/>
            <person name="Schnable J.C."/>
            <person name="Brutnell T.P."/>
        </authorList>
    </citation>
    <scope>NUCLEOTIDE SEQUENCE [LARGE SCALE GENOMIC DNA]</scope>
    <source>
        <strain evidence="2">cv. Kellogg 1175</strain>
        <tissue evidence="1">Leaf</tissue>
    </source>
</reference>
<protein>
    <submittedName>
        <fullName evidence="1">Uncharacterized protein</fullName>
    </submittedName>
</protein>
<keyword evidence="2" id="KW-1185">Reference proteome</keyword>
<sequence length="51" mass="5895">MQCAYTQVQEERHPIWSLQLTSCSNCQNKLFYCSSTSLHVRFTSQFGCSNT</sequence>
<evidence type="ECO:0000313" key="1">
    <source>
        <dbReference type="EMBL" id="OEL22883.1"/>
    </source>
</evidence>
<evidence type="ECO:0000313" key="2">
    <source>
        <dbReference type="Proteomes" id="UP000095767"/>
    </source>
</evidence>
<name>A0A1E5VCK3_9POAL</name>
<dbReference type="EMBL" id="LWDX02044250">
    <property type="protein sequence ID" value="OEL22883.1"/>
    <property type="molecule type" value="Genomic_DNA"/>
</dbReference>
<accession>A0A1E5VCK3</accession>
<organism evidence="1 2">
    <name type="scientific">Dichanthelium oligosanthes</name>
    <dbReference type="NCBI Taxonomy" id="888268"/>
    <lineage>
        <taxon>Eukaryota</taxon>
        <taxon>Viridiplantae</taxon>
        <taxon>Streptophyta</taxon>
        <taxon>Embryophyta</taxon>
        <taxon>Tracheophyta</taxon>
        <taxon>Spermatophyta</taxon>
        <taxon>Magnoliopsida</taxon>
        <taxon>Liliopsida</taxon>
        <taxon>Poales</taxon>
        <taxon>Poaceae</taxon>
        <taxon>PACMAD clade</taxon>
        <taxon>Panicoideae</taxon>
        <taxon>Panicodae</taxon>
        <taxon>Paniceae</taxon>
        <taxon>Dichantheliinae</taxon>
        <taxon>Dichanthelium</taxon>
    </lineage>
</organism>
<proteinExistence type="predicted"/>
<dbReference type="Proteomes" id="UP000095767">
    <property type="component" value="Unassembled WGS sequence"/>
</dbReference>
<gene>
    <name evidence="1" type="ORF">BAE44_0016098</name>
</gene>
<dbReference type="AlphaFoldDB" id="A0A1E5VCK3"/>
<comment type="caution">
    <text evidence="1">The sequence shown here is derived from an EMBL/GenBank/DDBJ whole genome shotgun (WGS) entry which is preliminary data.</text>
</comment>